<evidence type="ECO:0000256" key="7">
    <source>
        <dbReference type="ARBA" id="ARBA00023329"/>
    </source>
</evidence>
<keyword evidence="4 8" id="KW-0931">ER-Golgi transport</keyword>
<evidence type="ECO:0000256" key="1">
    <source>
        <dbReference type="ARBA" id="ARBA00010516"/>
    </source>
</evidence>
<dbReference type="GO" id="GO:0015031">
    <property type="term" value="P:protein transport"/>
    <property type="evidence" value="ECO:0007669"/>
    <property type="project" value="UniProtKB-KW"/>
</dbReference>
<evidence type="ECO:0000256" key="6">
    <source>
        <dbReference type="ARBA" id="ARBA00023034"/>
    </source>
</evidence>
<dbReference type="PANTHER" id="PTHR10121:SF0">
    <property type="entry name" value="COATOMER SUBUNIT DELTA"/>
    <property type="match status" value="1"/>
</dbReference>
<comment type="subunit">
    <text evidence="8">Oligomeric complex that consists of at least the alpha, beta, beta', gamma, delta, epsilon and zeta subunits.</text>
</comment>
<dbReference type="InterPro" id="IPR027059">
    <property type="entry name" value="Coatomer_dsu"/>
</dbReference>
<evidence type="ECO:0000313" key="11">
    <source>
        <dbReference type="EMBL" id="CAL5129195.1"/>
    </source>
</evidence>
<evidence type="ECO:0000313" key="12">
    <source>
        <dbReference type="Proteomes" id="UP001497525"/>
    </source>
</evidence>
<evidence type="ECO:0000259" key="10">
    <source>
        <dbReference type="PROSITE" id="PS51072"/>
    </source>
</evidence>
<dbReference type="Proteomes" id="UP001497525">
    <property type="component" value="Unassembled WGS sequence"/>
</dbReference>
<dbReference type="AlphaFoldDB" id="A0AAV2SY98"/>
<evidence type="ECO:0000256" key="9">
    <source>
        <dbReference type="RuleBase" id="RU366052"/>
    </source>
</evidence>
<keyword evidence="2 8" id="KW-0813">Transport</keyword>
<gene>
    <name evidence="11" type="ORF">CDAUBV1_LOCUS64</name>
</gene>
<dbReference type="CDD" id="cd09254">
    <property type="entry name" value="AP_delta-COPI_MHD"/>
    <property type="match status" value="1"/>
</dbReference>
<name>A0AAV2SY98_CALDB</name>
<keyword evidence="5 8" id="KW-0653">Protein transport</keyword>
<dbReference type="GO" id="GO:0051645">
    <property type="term" value="P:Golgi localization"/>
    <property type="evidence" value="ECO:0007669"/>
    <property type="project" value="TreeGrafter"/>
</dbReference>
<keyword evidence="3 8" id="KW-0963">Cytoplasm</keyword>
<comment type="caution">
    <text evidence="11">The sequence shown here is derived from an EMBL/GenBank/DDBJ whole genome shotgun (WGS) entry which is preliminary data.</text>
</comment>
<evidence type="ECO:0000256" key="5">
    <source>
        <dbReference type="ARBA" id="ARBA00022927"/>
    </source>
</evidence>
<comment type="similarity">
    <text evidence="1 8">Belongs to the adaptor complexes medium subunit family. Delta-COP subfamily.</text>
</comment>
<evidence type="ECO:0000256" key="4">
    <source>
        <dbReference type="ARBA" id="ARBA00022892"/>
    </source>
</evidence>
<proteinExistence type="inferred from homology"/>
<dbReference type="GO" id="GO:0006888">
    <property type="term" value="P:endoplasmic reticulum to Golgi vesicle-mediated transport"/>
    <property type="evidence" value="ECO:0007669"/>
    <property type="project" value="TreeGrafter"/>
</dbReference>
<dbReference type="PROSITE" id="PS51072">
    <property type="entry name" value="MHD"/>
    <property type="match status" value="1"/>
</dbReference>
<dbReference type="PANTHER" id="PTHR10121">
    <property type="entry name" value="COATOMER SUBUNIT DELTA"/>
    <property type="match status" value="1"/>
</dbReference>
<protein>
    <recommendedName>
        <fullName evidence="8">Coatomer subunit delta</fullName>
    </recommendedName>
</protein>
<reference evidence="11" key="1">
    <citation type="submission" date="2024-06" db="EMBL/GenBank/DDBJ databases">
        <authorList>
            <person name="Liu X."/>
            <person name="Lenzi L."/>
            <person name="Haldenby T S."/>
            <person name="Uol C."/>
        </authorList>
    </citation>
    <scope>NUCLEOTIDE SEQUENCE</scope>
</reference>
<evidence type="ECO:0000256" key="8">
    <source>
        <dbReference type="RuleBase" id="RU364018"/>
    </source>
</evidence>
<comment type="function">
    <text evidence="8">The coatomer is a cytosolic protein complex that binds to dilysine motifs and reversibly associates with Golgi non-clathrin-coated vesicles, which further mediate biosynthetic protein transport from the ER, via the Golgi up to the trans Golgi network. Coatomer complex is required for budding from Golgi membranes, and is essential for the retrograde Golgi-to-ER transport of dilysine-tagged proteins.</text>
</comment>
<accession>A0AAV2SY98</accession>
<keyword evidence="6 8" id="KW-0333">Golgi apparatus</keyword>
<dbReference type="Gene3D" id="2.60.40.1170">
    <property type="entry name" value="Mu homology domain, subdomain B"/>
    <property type="match status" value="1"/>
</dbReference>
<organism evidence="11 12">
    <name type="scientific">Calicophoron daubneyi</name>
    <name type="common">Rumen fluke</name>
    <name type="synonym">Paramphistomum daubneyi</name>
    <dbReference type="NCBI Taxonomy" id="300641"/>
    <lineage>
        <taxon>Eukaryota</taxon>
        <taxon>Metazoa</taxon>
        <taxon>Spiralia</taxon>
        <taxon>Lophotrochozoa</taxon>
        <taxon>Platyhelminthes</taxon>
        <taxon>Trematoda</taxon>
        <taxon>Digenea</taxon>
        <taxon>Plagiorchiida</taxon>
        <taxon>Pronocephalata</taxon>
        <taxon>Paramphistomoidea</taxon>
        <taxon>Paramphistomidae</taxon>
        <taxon>Calicophoron</taxon>
    </lineage>
</organism>
<evidence type="ECO:0000256" key="3">
    <source>
        <dbReference type="ARBA" id="ARBA00022490"/>
    </source>
</evidence>
<evidence type="ECO:0000256" key="2">
    <source>
        <dbReference type="ARBA" id="ARBA00022448"/>
    </source>
</evidence>
<dbReference type="SUPFAM" id="SSF49447">
    <property type="entry name" value="Second domain of Mu2 adaptin subunit (ap50) of ap2 adaptor"/>
    <property type="match status" value="1"/>
</dbReference>
<dbReference type="GO" id="GO:0030126">
    <property type="term" value="C:COPI vesicle coat"/>
    <property type="evidence" value="ECO:0007669"/>
    <property type="project" value="UniProtKB-UniRule"/>
</dbReference>
<keyword evidence="8" id="KW-0472">Membrane</keyword>
<comment type="subcellular location">
    <subcellularLocation>
        <location evidence="8 9">Cytoplasm</location>
    </subcellularLocation>
    <subcellularLocation>
        <location evidence="8 9">Cytoplasmic vesicle</location>
        <location evidence="8 9">COPI-coated vesicle membrane</location>
        <topology evidence="8 9">Peripheral membrane protein</topology>
        <orientation evidence="8 9">Cytoplasmic side</orientation>
    </subcellularLocation>
    <subcellularLocation>
        <location evidence="8 9">Golgi apparatus membrane</location>
        <topology evidence="8 9">Peripheral membrane protein</topology>
        <orientation evidence="8 9">Cytoplasmic side</orientation>
    </subcellularLocation>
</comment>
<dbReference type="GO" id="GO:0006890">
    <property type="term" value="P:retrograde vesicle-mediated transport, Golgi to endoplasmic reticulum"/>
    <property type="evidence" value="ECO:0007669"/>
    <property type="project" value="UniProtKB-UniRule"/>
</dbReference>
<sequence>MSSSFFTHIPVNCWPNEIRGGYEVNVEYELQNTDLELHDVTITIPIPAGSKPPSIGNCDGEYELNPRKTHLDWRLPLIDSGNPSGSIEFTISTERDTKSDQFFPLVLNFSSDKSFCGIRVVEATDSHNKSIPFSTETDFFADKYEIV</sequence>
<feature type="domain" description="MHD" evidence="10">
    <location>
        <begin position="1"/>
        <end position="147"/>
    </location>
</feature>
<dbReference type="EMBL" id="CAXLJL010000001">
    <property type="protein sequence ID" value="CAL5129195.1"/>
    <property type="molecule type" value="Genomic_DNA"/>
</dbReference>
<dbReference type="InterPro" id="IPR028565">
    <property type="entry name" value="MHD"/>
</dbReference>
<dbReference type="Pfam" id="PF00928">
    <property type="entry name" value="Adap_comp_sub"/>
    <property type="match status" value="1"/>
</dbReference>
<dbReference type="GO" id="GO:0000139">
    <property type="term" value="C:Golgi membrane"/>
    <property type="evidence" value="ECO:0007669"/>
    <property type="project" value="UniProtKB-SubCell"/>
</dbReference>
<dbReference type="InterPro" id="IPR036168">
    <property type="entry name" value="AP2_Mu_C_sf"/>
</dbReference>
<keyword evidence="7 8" id="KW-0968">Cytoplasmic vesicle</keyword>